<reference evidence="1 2" key="1">
    <citation type="submission" date="2020-04" db="EMBL/GenBank/DDBJ databases">
        <title>Flammeovirgaceae bacterium KN852 isolated from deep sea.</title>
        <authorList>
            <person name="Zhang D.-C."/>
        </authorList>
    </citation>
    <scope>NUCLEOTIDE SEQUENCE [LARGE SCALE GENOMIC DNA]</scope>
    <source>
        <strain evidence="1 2">KN852</strain>
    </source>
</reference>
<gene>
    <name evidence="1" type="ORF">HH304_11105</name>
</gene>
<name>A0A848J3L7_9BACT</name>
<dbReference type="Proteomes" id="UP000559010">
    <property type="component" value="Unassembled WGS sequence"/>
</dbReference>
<dbReference type="EMBL" id="JABBNU010000006">
    <property type="protein sequence ID" value="NMM48949.1"/>
    <property type="molecule type" value="Genomic_DNA"/>
</dbReference>
<accession>A0A848J3L7</accession>
<dbReference type="AlphaFoldDB" id="A0A848J3L7"/>
<comment type="caution">
    <text evidence="1">The sequence shown here is derived from an EMBL/GenBank/DDBJ whole genome shotgun (WGS) entry which is preliminary data.</text>
</comment>
<sequence length="420" mass="47727">MKHLYSVMILLLCIPSLIFSQYKDTTYINLGGAVRFNTMFTIYEGNTFKLPTENRNGIFWDVLRFEVDGKAKGIGFDYEYRVYPGFNCHFLKKGYLSYDFNSQYSLELGITQKPFGMLPYLGNSWWFQLPYYVGLEDDYDTGIKLSHISDSGNFRWKIAYFIMAEPRGQSDPEYGSYTSARYSYDVIPLDGYNGNKERNQANIWMEADITNSITGGLSFEVGQIYNSNIDESTPHYAFSAHSSIDLGKKMNIKLQGTYYNYTDIKNDEGTKIVDYINMGAYGFGTYQAAKEATILSIGLSFHQPVNWGPIESLTFYEDYSYMFKSGKINISGQEFSFIDTQHNVLGFLVTAGFVYAYFDIASGINQPWLSDSFGGTALSTGRGENIGFAPGEETDQGEINRLDDSPPFNTRFNINVGFYF</sequence>
<keyword evidence="2" id="KW-1185">Reference proteome</keyword>
<organism evidence="1 2">
    <name type="scientific">Marinigracilibium pacificum</name>
    <dbReference type="NCBI Taxonomy" id="2729599"/>
    <lineage>
        <taxon>Bacteria</taxon>
        <taxon>Pseudomonadati</taxon>
        <taxon>Bacteroidota</taxon>
        <taxon>Cytophagia</taxon>
        <taxon>Cytophagales</taxon>
        <taxon>Flammeovirgaceae</taxon>
        <taxon>Marinigracilibium</taxon>
    </lineage>
</organism>
<evidence type="ECO:0000313" key="1">
    <source>
        <dbReference type="EMBL" id="NMM48949.1"/>
    </source>
</evidence>
<evidence type="ECO:0000313" key="2">
    <source>
        <dbReference type="Proteomes" id="UP000559010"/>
    </source>
</evidence>
<proteinExistence type="predicted"/>
<protein>
    <submittedName>
        <fullName evidence="1">Uncharacterized protein</fullName>
    </submittedName>
</protein>
<dbReference type="RefSeq" id="WP_169681402.1">
    <property type="nucleotide sequence ID" value="NZ_JABBNU010000006.1"/>
</dbReference>